<reference evidence="2" key="1">
    <citation type="submission" date="2025-08" db="UniProtKB">
        <authorList>
            <consortium name="Ensembl"/>
        </authorList>
    </citation>
    <scope>IDENTIFICATION</scope>
</reference>
<sequence length="342" mass="38476">PLPGVLAAVFSPLPFPFSCGPIANSLWPSSISPILKAAKRFGLLASIQTSGGIGPLPSCLPSTQETLFSAPCLFTDSPSTSQAKKPPPKKEKPLYLKDYERKVILEKAGKYEDEEDSEDEGAEAERQKRAASPSYIEEQKQIKESFRKFVANSDEEEEGSSLLHRRTKNAEEKEREEADYVSWLKGQAEPPSKEELGDLAPLKEYWSQPDLDDGERFLRDYILNKGYQEGSSEEEEEEGERPPGVLLAPSDSSDEGELFLKKQEDFERKYNFRFEEPDAELVKTYPRTIATSVRRKDERRKENREQIRERKGKVRVGGRTSEARGRRLLVEGMAATAGIPAS</sequence>
<dbReference type="GO" id="GO:0005730">
    <property type="term" value="C:nucleolus"/>
    <property type="evidence" value="ECO:0007669"/>
    <property type="project" value="TreeGrafter"/>
</dbReference>
<feature type="compositionally biased region" description="Basic and acidic residues" evidence="1">
    <location>
        <begin position="294"/>
        <end position="309"/>
    </location>
</feature>
<protein>
    <submittedName>
        <fullName evidence="2">KRI1 homolog</fullName>
    </submittedName>
</protein>
<feature type="compositionally biased region" description="Acidic residues" evidence="1">
    <location>
        <begin position="112"/>
        <end position="122"/>
    </location>
</feature>
<keyword evidence="3" id="KW-1185">Reference proteome</keyword>
<accession>A0A8D0GAZ2</accession>
<dbReference type="PANTHER" id="PTHR14490">
    <property type="entry name" value="ZINC FINGER, ZZ TYPE"/>
    <property type="match status" value="1"/>
</dbReference>
<dbReference type="GO" id="GO:0030686">
    <property type="term" value="C:90S preribosome"/>
    <property type="evidence" value="ECO:0007669"/>
    <property type="project" value="TreeGrafter"/>
</dbReference>
<dbReference type="PANTHER" id="PTHR14490:SF5">
    <property type="entry name" value="PROTEIN KRI1 HOMOLOG"/>
    <property type="match status" value="1"/>
</dbReference>
<dbReference type="Ensembl" id="ENSSPUT00000003455.1">
    <property type="protein sequence ID" value="ENSSPUP00000003257.1"/>
    <property type="gene ID" value="ENSSPUG00000002483.1"/>
</dbReference>
<organism evidence="2 3">
    <name type="scientific">Sphenodon punctatus</name>
    <name type="common">Tuatara</name>
    <name type="synonym">Hatteria punctata</name>
    <dbReference type="NCBI Taxonomy" id="8508"/>
    <lineage>
        <taxon>Eukaryota</taxon>
        <taxon>Metazoa</taxon>
        <taxon>Chordata</taxon>
        <taxon>Craniata</taxon>
        <taxon>Vertebrata</taxon>
        <taxon>Euteleostomi</taxon>
        <taxon>Lepidosauria</taxon>
        <taxon>Sphenodontia</taxon>
        <taxon>Sphenodontidae</taxon>
        <taxon>Sphenodon</taxon>
    </lineage>
</organism>
<evidence type="ECO:0000313" key="3">
    <source>
        <dbReference type="Proteomes" id="UP000694392"/>
    </source>
</evidence>
<dbReference type="AlphaFoldDB" id="A0A8D0GAZ2"/>
<gene>
    <name evidence="2" type="primary">KRI1</name>
</gene>
<feature type="region of interest" description="Disordered" evidence="1">
    <location>
        <begin position="77"/>
        <end position="96"/>
    </location>
</feature>
<name>A0A8D0GAZ2_SPHPU</name>
<dbReference type="GO" id="GO:0000447">
    <property type="term" value="P:endonucleolytic cleavage in ITS1 to separate SSU-rRNA from 5.8S rRNA and LSU-rRNA from tricistronic rRNA transcript (SSU-rRNA, 5.8S rRNA, LSU-rRNA)"/>
    <property type="evidence" value="ECO:0007669"/>
    <property type="project" value="TreeGrafter"/>
</dbReference>
<feature type="compositionally biased region" description="Basic and acidic residues" evidence="1">
    <location>
        <begin position="168"/>
        <end position="178"/>
    </location>
</feature>
<feature type="compositionally biased region" description="Basic and acidic residues" evidence="1">
    <location>
        <begin position="137"/>
        <end position="147"/>
    </location>
</feature>
<feature type="region of interest" description="Disordered" evidence="1">
    <location>
        <begin position="293"/>
        <end position="321"/>
    </location>
</feature>
<feature type="region of interest" description="Disordered" evidence="1">
    <location>
        <begin position="227"/>
        <end position="255"/>
    </location>
</feature>
<evidence type="ECO:0000313" key="2">
    <source>
        <dbReference type="Ensembl" id="ENSSPUP00000003257.1"/>
    </source>
</evidence>
<evidence type="ECO:0000256" key="1">
    <source>
        <dbReference type="SAM" id="MobiDB-lite"/>
    </source>
</evidence>
<proteinExistence type="predicted"/>
<dbReference type="Proteomes" id="UP000694392">
    <property type="component" value="Unplaced"/>
</dbReference>
<reference evidence="2" key="2">
    <citation type="submission" date="2025-09" db="UniProtKB">
        <authorList>
            <consortium name="Ensembl"/>
        </authorList>
    </citation>
    <scope>IDENTIFICATION</scope>
</reference>
<feature type="region of interest" description="Disordered" evidence="1">
    <location>
        <begin position="107"/>
        <end position="200"/>
    </location>
</feature>
<dbReference type="InterPro" id="IPR018034">
    <property type="entry name" value="Kri1"/>
</dbReference>
<dbReference type="GeneTree" id="ENSGT00390000005605"/>